<dbReference type="PANTHER" id="PTHR43739">
    <property type="entry name" value="XYLOGLUCANASE (EUROFUNG)"/>
    <property type="match status" value="1"/>
</dbReference>
<dbReference type="GO" id="GO:0010411">
    <property type="term" value="P:xyloglucan metabolic process"/>
    <property type="evidence" value="ECO:0007669"/>
    <property type="project" value="TreeGrafter"/>
</dbReference>
<proteinExistence type="predicted"/>
<dbReference type="Gene3D" id="2.130.10.10">
    <property type="entry name" value="YVTN repeat-like/Quinoprotein amine dehydrogenase"/>
    <property type="match status" value="2"/>
</dbReference>
<dbReference type="Pfam" id="PF02012">
    <property type="entry name" value="BNR"/>
    <property type="match status" value="1"/>
</dbReference>
<name>A0A9Q4ASH4_9HYPH</name>
<protein>
    <submittedName>
        <fullName evidence="2">Exo-alpha-sialidase</fullName>
    </submittedName>
</protein>
<sequence length="284" mass="29357">MRTRSSRMLLASIASLAFFVSLNAEELPLGEVSHIHGIGFDPSKPGSVLLATHYGVYRANPNGMAEAVSTDANDFMGFSPDPSNARRLLASGHPGQGGNMGVILSTDGGVTWQKIADGVGGPVDFHAMSVSRADPKVIYGLYGGIQVSRDGGLSWSLAGPSPERVIDLAASPIAADTVYAGTAGGLMQSADAGVTWTLIGPKGQPATLVEAMADGSVYVFFAGIGLFQLPKDGQAVPLASDFGDRYILHLAADPIDATHLVAITGESAVLESRDGGKTWQGFGQ</sequence>
<comment type="caution">
    <text evidence="2">The sequence shown here is derived from an EMBL/GenBank/DDBJ whole genome shotgun (WGS) entry which is preliminary data.</text>
</comment>
<gene>
    <name evidence="2" type="ORF">NF348_17570</name>
</gene>
<dbReference type="CDD" id="cd15482">
    <property type="entry name" value="Sialidase_non-viral"/>
    <property type="match status" value="1"/>
</dbReference>
<dbReference type="SUPFAM" id="SSF110296">
    <property type="entry name" value="Oligoxyloglucan reducing end-specific cellobiohydrolase"/>
    <property type="match status" value="1"/>
</dbReference>
<dbReference type="AlphaFoldDB" id="A0A9Q4ASH4"/>
<feature type="chain" id="PRO_5040483275" evidence="1">
    <location>
        <begin position="25"/>
        <end position="284"/>
    </location>
</feature>
<dbReference type="RefSeq" id="WP_254675890.1">
    <property type="nucleotide sequence ID" value="NZ_JAMWDU010000007.1"/>
</dbReference>
<evidence type="ECO:0000313" key="2">
    <source>
        <dbReference type="EMBL" id="MCP8888926.1"/>
    </source>
</evidence>
<keyword evidence="1" id="KW-0732">Signal</keyword>
<dbReference type="Proteomes" id="UP001060275">
    <property type="component" value="Unassembled WGS sequence"/>
</dbReference>
<dbReference type="InterPro" id="IPR002860">
    <property type="entry name" value="BNR_rpt"/>
</dbReference>
<accession>A0A9Q4ASH4</accession>
<keyword evidence="3" id="KW-1185">Reference proteome</keyword>
<feature type="signal peptide" evidence="1">
    <location>
        <begin position="1"/>
        <end position="24"/>
    </location>
</feature>
<organism evidence="2 3">
    <name type="scientific">Devosia ureilytica</name>
    <dbReference type="NCBI Taxonomy" id="2952754"/>
    <lineage>
        <taxon>Bacteria</taxon>
        <taxon>Pseudomonadati</taxon>
        <taxon>Pseudomonadota</taxon>
        <taxon>Alphaproteobacteria</taxon>
        <taxon>Hyphomicrobiales</taxon>
        <taxon>Devosiaceae</taxon>
        <taxon>Devosia</taxon>
    </lineage>
</organism>
<evidence type="ECO:0000313" key="3">
    <source>
        <dbReference type="Proteomes" id="UP001060275"/>
    </source>
</evidence>
<dbReference type="PANTHER" id="PTHR43739:SF5">
    <property type="entry name" value="EXO-ALPHA-SIALIDASE"/>
    <property type="match status" value="1"/>
</dbReference>
<evidence type="ECO:0000256" key="1">
    <source>
        <dbReference type="SAM" id="SignalP"/>
    </source>
</evidence>
<reference evidence="2" key="1">
    <citation type="submission" date="2022-06" db="EMBL/GenBank/DDBJ databases">
        <title>Devosia sp. XJ19-45 genome assembly.</title>
        <authorList>
            <person name="Li B."/>
            <person name="Cai M."/>
            <person name="Nie G."/>
            <person name="Li W."/>
        </authorList>
    </citation>
    <scope>NUCLEOTIDE SEQUENCE</scope>
    <source>
        <strain evidence="2">XJ19-45</strain>
    </source>
</reference>
<dbReference type="InterPro" id="IPR052025">
    <property type="entry name" value="Xyloglucanase_GH74"/>
</dbReference>
<dbReference type="EMBL" id="JAMWDU010000007">
    <property type="protein sequence ID" value="MCP8888926.1"/>
    <property type="molecule type" value="Genomic_DNA"/>
</dbReference>
<dbReference type="InterPro" id="IPR015943">
    <property type="entry name" value="WD40/YVTN_repeat-like_dom_sf"/>
</dbReference>